<reference evidence="2 5" key="2">
    <citation type="journal article" date="2020" name="Cell Host Microbe">
        <title>Functional and Genomic Variation between Human-Derived Isolates of Lachnospiraceae Reveals Inter- and Intra-Species Diversity.</title>
        <authorList>
            <person name="Sorbara M.T."/>
            <person name="Littmann E.R."/>
            <person name="Fontana E."/>
            <person name="Moody T.U."/>
            <person name="Kohout C.E."/>
            <person name="Gjonbalaj M."/>
            <person name="Eaton V."/>
            <person name="Seok R."/>
            <person name="Leiner I.M."/>
            <person name="Pamer E.G."/>
        </authorList>
    </citation>
    <scope>NUCLEOTIDE SEQUENCE [LARGE SCALE GENOMIC DNA]</scope>
    <source>
        <strain evidence="2 5">MSK.2.26</strain>
    </source>
</reference>
<evidence type="ECO:0000313" key="3">
    <source>
        <dbReference type="EMBL" id="QIX89238.1"/>
    </source>
</evidence>
<feature type="region of interest" description="Disordered" evidence="1">
    <location>
        <begin position="1"/>
        <end position="32"/>
    </location>
</feature>
<reference evidence="2" key="3">
    <citation type="submission" date="2020-02" db="EMBL/GenBank/DDBJ databases">
        <authorList>
            <person name="Littmann E."/>
            <person name="Sorbara M."/>
        </authorList>
    </citation>
    <scope>NUCLEOTIDE SEQUENCE</scope>
    <source>
        <strain evidence="2">MSK.2.26</strain>
    </source>
</reference>
<feature type="compositionally biased region" description="Basic and acidic residues" evidence="1">
    <location>
        <begin position="1"/>
        <end position="10"/>
    </location>
</feature>
<dbReference type="Gene3D" id="3.10.310.10">
    <property type="entry name" value="Diaminopimelate Epimerase, Chain A, domain 1"/>
    <property type="match status" value="1"/>
</dbReference>
<dbReference type="Proteomes" id="UP000501069">
    <property type="component" value="Chromosome"/>
</dbReference>
<organism evidence="3 4">
    <name type="scientific">Enterocloster clostridioformis</name>
    <dbReference type="NCBI Taxonomy" id="1531"/>
    <lineage>
        <taxon>Bacteria</taxon>
        <taxon>Bacillati</taxon>
        <taxon>Bacillota</taxon>
        <taxon>Clostridia</taxon>
        <taxon>Lachnospirales</taxon>
        <taxon>Lachnospiraceae</taxon>
        <taxon>Enterocloster</taxon>
    </lineage>
</organism>
<dbReference type="EMBL" id="CP050964">
    <property type="protein sequence ID" value="QIX89238.1"/>
    <property type="molecule type" value="Genomic_DNA"/>
</dbReference>
<name>A0AAP9LWA1_9FIRM</name>
<dbReference type="Proteomes" id="UP000719916">
    <property type="component" value="Unassembled WGS sequence"/>
</dbReference>
<dbReference type="SUPFAM" id="SSF54506">
    <property type="entry name" value="Diaminopimelate epimerase-like"/>
    <property type="match status" value="1"/>
</dbReference>
<evidence type="ECO:0008006" key="6">
    <source>
        <dbReference type="Google" id="ProtNLM"/>
    </source>
</evidence>
<evidence type="ECO:0000256" key="1">
    <source>
        <dbReference type="SAM" id="MobiDB-lite"/>
    </source>
</evidence>
<evidence type="ECO:0000313" key="4">
    <source>
        <dbReference type="Proteomes" id="UP000501069"/>
    </source>
</evidence>
<proteinExistence type="predicted"/>
<dbReference type="EMBL" id="JAAISW010000003">
    <property type="protein sequence ID" value="NSJ42627.1"/>
    <property type="molecule type" value="Genomic_DNA"/>
</dbReference>
<dbReference type="Pfam" id="PF02567">
    <property type="entry name" value="PhzC-PhzF"/>
    <property type="match status" value="1"/>
</dbReference>
<dbReference type="AlphaFoldDB" id="A0AAP9LWA1"/>
<protein>
    <recommendedName>
        <fullName evidence="6">Diaminopimelate epimerase</fullName>
    </recommendedName>
</protein>
<feature type="compositionally biased region" description="Basic and acidic residues" evidence="1">
    <location>
        <begin position="22"/>
        <end position="32"/>
    </location>
</feature>
<dbReference type="InterPro" id="IPR003719">
    <property type="entry name" value="Phenazine_PhzF-like"/>
</dbReference>
<gene>
    <name evidence="3" type="ORF">FOC47_00745</name>
    <name evidence="2" type="ORF">G5B26_03335</name>
</gene>
<dbReference type="GO" id="GO:0003824">
    <property type="term" value="F:catalytic activity"/>
    <property type="evidence" value="ECO:0007669"/>
    <property type="project" value="InterPro"/>
</dbReference>
<evidence type="ECO:0000313" key="2">
    <source>
        <dbReference type="EMBL" id="NSJ42627.1"/>
    </source>
</evidence>
<sequence length="32" mass="3617">MNSFTKDRFHGNPAGVIPDAKGLTEEQMQRIK</sequence>
<accession>A0AAP9LWA1</accession>
<evidence type="ECO:0000313" key="5">
    <source>
        <dbReference type="Proteomes" id="UP000719916"/>
    </source>
</evidence>
<reference evidence="3 4" key="1">
    <citation type="submission" date="2019-11" db="EMBL/GenBank/DDBJ databases">
        <title>FDA dAtabase for Regulatory Grade micrObial Sequences (FDA-ARGOS): Supporting development and validation of Infectious Disease Dx tests.</title>
        <authorList>
            <person name="Turner S."/>
            <person name="Byrd R."/>
            <person name="Tallon L."/>
            <person name="Sadzewicz L."/>
            <person name="Vavikolanu K."/>
            <person name="Mehta A."/>
            <person name="Aluvathingal J."/>
            <person name="Nadendla S."/>
            <person name="Myers T."/>
            <person name="Yan Y."/>
            <person name="Sichtig H."/>
        </authorList>
    </citation>
    <scope>NUCLEOTIDE SEQUENCE [LARGE SCALE GENOMIC DNA]</scope>
    <source>
        <strain evidence="3 4">FDAARGOS_739</strain>
    </source>
</reference>